<evidence type="ECO:0000259" key="1">
    <source>
        <dbReference type="Pfam" id="PF00685"/>
    </source>
</evidence>
<feature type="domain" description="Sulfotransferase" evidence="1">
    <location>
        <begin position="73"/>
        <end position="248"/>
    </location>
</feature>
<evidence type="ECO:0000313" key="3">
    <source>
        <dbReference type="Proteomes" id="UP001157133"/>
    </source>
</evidence>
<dbReference type="SUPFAM" id="SSF52540">
    <property type="entry name" value="P-loop containing nucleoside triphosphate hydrolases"/>
    <property type="match status" value="1"/>
</dbReference>
<reference evidence="2 3" key="1">
    <citation type="submission" date="2023-03" db="EMBL/GenBank/DDBJ databases">
        <title>Draft genome sequence of Thalassotalea eurytherma JCM 18482T.</title>
        <authorList>
            <person name="Sawabe T."/>
        </authorList>
    </citation>
    <scope>NUCLEOTIDE SEQUENCE [LARGE SCALE GENOMIC DNA]</scope>
    <source>
        <strain evidence="2 3">JCM 18482</strain>
    </source>
</reference>
<keyword evidence="3" id="KW-1185">Reference proteome</keyword>
<dbReference type="InterPro" id="IPR027417">
    <property type="entry name" value="P-loop_NTPase"/>
</dbReference>
<comment type="caution">
    <text evidence="2">The sequence shown here is derived from an EMBL/GenBank/DDBJ whole genome shotgun (WGS) entry which is preliminary data.</text>
</comment>
<dbReference type="Proteomes" id="UP001157133">
    <property type="component" value="Unassembled WGS sequence"/>
</dbReference>
<dbReference type="Pfam" id="PF00685">
    <property type="entry name" value="Sulfotransfer_1"/>
    <property type="match status" value="1"/>
</dbReference>
<organism evidence="2 3">
    <name type="scientific">Thalassotalea eurytherma</name>
    <dbReference type="NCBI Taxonomy" id="1144278"/>
    <lineage>
        <taxon>Bacteria</taxon>
        <taxon>Pseudomonadati</taxon>
        <taxon>Pseudomonadota</taxon>
        <taxon>Gammaproteobacteria</taxon>
        <taxon>Alteromonadales</taxon>
        <taxon>Colwelliaceae</taxon>
        <taxon>Thalassotalea</taxon>
    </lineage>
</organism>
<evidence type="ECO:0000313" key="2">
    <source>
        <dbReference type="EMBL" id="GLX82104.1"/>
    </source>
</evidence>
<dbReference type="InterPro" id="IPR000863">
    <property type="entry name" value="Sulfotransferase_dom"/>
</dbReference>
<proteinExistence type="predicted"/>
<accession>A0ABQ6H3L9</accession>
<dbReference type="Gene3D" id="3.40.50.300">
    <property type="entry name" value="P-loop containing nucleotide triphosphate hydrolases"/>
    <property type="match status" value="1"/>
</dbReference>
<protein>
    <recommendedName>
        <fullName evidence="1">Sulfotransferase domain-containing protein</fullName>
    </recommendedName>
</protein>
<dbReference type="RefSeq" id="WP_284207459.1">
    <property type="nucleotide sequence ID" value="NZ_BSSU01000007.1"/>
</dbReference>
<gene>
    <name evidence="2" type="ORF">theurythT_15560</name>
</gene>
<name>A0ABQ6H3L9_9GAMM</name>
<sequence>MIQSKPPILVHCSYHKCLTKYFARVFKGIYNKSPFKSSGYVHFNSVLADFYDKRQHYQLTSVNNHAIDLTSLGDNYRVTRFIRDPRDMIISGYFYHKKAAEPWCEVVDPSEQDWQVVNGNIPSQMKAGESYAQLLNRLDFEQGLMAEIEFRKFHFESMRYWPVDNPNIKLIRYEEMLGNELATFQEVFEFYQLGWLATKIGEHFAKKYSASVAKKAKGHLATHMRDPESNQWKKHFSDEITEYFHTKYGDIIQSHGYEL</sequence>
<dbReference type="EMBL" id="BSSU01000007">
    <property type="protein sequence ID" value="GLX82104.1"/>
    <property type="molecule type" value="Genomic_DNA"/>
</dbReference>